<proteinExistence type="predicted"/>
<protein>
    <recommendedName>
        <fullName evidence="3">CopG family transcriptional regulator</fullName>
    </recommendedName>
</protein>
<dbReference type="InterPro" id="IPR010985">
    <property type="entry name" value="Ribbon_hlx_hlx"/>
</dbReference>
<dbReference type="RefSeq" id="WP_303735722.1">
    <property type="nucleotide sequence ID" value="NZ_CAKZHK010000004.1"/>
</dbReference>
<reference evidence="1 2" key="1">
    <citation type="submission" date="2017-08" db="EMBL/GenBank/DDBJ databases">
        <title>Infants hospitalized years apart are colonized by the same room-sourced microbial strains.</title>
        <authorList>
            <person name="Brooks B."/>
            <person name="Olm M.R."/>
            <person name="Firek B.A."/>
            <person name="Baker R."/>
            <person name="Thomas B.C."/>
            <person name="Morowitz M.J."/>
            <person name="Banfield J.F."/>
        </authorList>
    </citation>
    <scope>NUCLEOTIDE SEQUENCE [LARGE SCALE GENOMIC DNA]</scope>
    <source>
        <strain evidence="1">S2_003_000_R1_3</strain>
    </source>
</reference>
<organism evidence="1 2">
    <name type="scientific">Corynebacterium kroppenstedtii</name>
    <dbReference type="NCBI Taxonomy" id="161879"/>
    <lineage>
        <taxon>Bacteria</taxon>
        <taxon>Bacillati</taxon>
        <taxon>Actinomycetota</taxon>
        <taxon>Actinomycetes</taxon>
        <taxon>Mycobacteriales</taxon>
        <taxon>Corynebacteriaceae</taxon>
        <taxon>Corynebacterium</taxon>
    </lineage>
</organism>
<accession>A0A2W5SQQ0</accession>
<name>A0A2W5SQQ0_9CORY</name>
<dbReference type="Gene3D" id="1.10.1220.10">
    <property type="entry name" value="Met repressor-like"/>
    <property type="match status" value="1"/>
</dbReference>
<evidence type="ECO:0000313" key="1">
    <source>
        <dbReference type="EMBL" id="PZR03133.1"/>
    </source>
</evidence>
<evidence type="ECO:0008006" key="3">
    <source>
        <dbReference type="Google" id="ProtNLM"/>
    </source>
</evidence>
<dbReference type="SUPFAM" id="SSF47598">
    <property type="entry name" value="Ribbon-helix-helix"/>
    <property type="match status" value="1"/>
</dbReference>
<dbReference type="AlphaFoldDB" id="A0A2W5SQQ0"/>
<comment type="caution">
    <text evidence="1">The sequence shown here is derived from an EMBL/GenBank/DDBJ whole genome shotgun (WGS) entry which is preliminary data.</text>
</comment>
<dbReference type="Proteomes" id="UP000249432">
    <property type="component" value="Unassembled WGS sequence"/>
</dbReference>
<dbReference type="EMBL" id="QFRA01000063">
    <property type="protein sequence ID" value="PZR03133.1"/>
    <property type="molecule type" value="Genomic_DNA"/>
</dbReference>
<evidence type="ECO:0000313" key="2">
    <source>
        <dbReference type="Proteomes" id="UP000249432"/>
    </source>
</evidence>
<gene>
    <name evidence="1" type="ORF">DI525_10985</name>
</gene>
<dbReference type="InterPro" id="IPR013321">
    <property type="entry name" value="Arc_rbn_hlx_hlx"/>
</dbReference>
<sequence>MTTKKQRGLRPRSRTAKPVSIIFSDSSESTVKADRVKTSIALDQKLYRRFKAYAAQEGVKVYELMEEGMRTIMDKTTNVR</sequence>
<dbReference type="GO" id="GO:0006355">
    <property type="term" value="P:regulation of DNA-templated transcription"/>
    <property type="evidence" value="ECO:0007669"/>
    <property type="project" value="InterPro"/>
</dbReference>